<organism evidence="2 3">
    <name type="scientific">Myxacorys almedinensis A</name>
    <dbReference type="NCBI Taxonomy" id="2690445"/>
    <lineage>
        <taxon>Bacteria</taxon>
        <taxon>Bacillati</taxon>
        <taxon>Cyanobacteriota</taxon>
        <taxon>Cyanophyceae</taxon>
        <taxon>Leptolyngbyales</taxon>
        <taxon>Leptolyngbyaceae</taxon>
        <taxon>Myxacorys</taxon>
        <taxon>Myxacorys almedinensis</taxon>
    </lineage>
</organism>
<name>A0A8J7Z480_9CYAN</name>
<proteinExistence type="predicted"/>
<comment type="caution">
    <text evidence="2">The sequence shown here is derived from an EMBL/GenBank/DDBJ whole genome shotgun (WGS) entry which is preliminary data.</text>
</comment>
<dbReference type="InterPro" id="IPR028098">
    <property type="entry name" value="Glyco_trans_4-like_N"/>
</dbReference>
<reference evidence="2" key="1">
    <citation type="submission" date="2019-12" db="EMBL/GenBank/DDBJ databases">
        <title>High-Quality draft genome sequences of three cyanobacteria isolated from the limestone walls of the Old Cathedral of Coimbra.</title>
        <authorList>
            <person name="Tiago I."/>
            <person name="Soares F."/>
            <person name="Portugal A."/>
        </authorList>
    </citation>
    <scope>NUCLEOTIDE SEQUENCE</scope>
    <source>
        <strain evidence="2">A</strain>
    </source>
</reference>
<protein>
    <submittedName>
        <fullName evidence="2">Glycosyltransferase</fullName>
    </submittedName>
</protein>
<dbReference type="EMBL" id="WVIE01000011">
    <property type="protein sequence ID" value="NDJ17881.1"/>
    <property type="molecule type" value="Genomic_DNA"/>
</dbReference>
<gene>
    <name evidence="2" type="ORF">GS601_11345</name>
</gene>
<accession>A0A8J7Z480</accession>
<dbReference type="Proteomes" id="UP000646053">
    <property type="component" value="Unassembled WGS sequence"/>
</dbReference>
<dbReference type="PANTHER" id="PTHR12526">
    <property type="entry name" value="GLYCOSYLTRANSFERASE"/>
    <property type="match status" value="1"/>
</dbReference>
<evidence type="ECO:0000313" key="3">
    <source>
        <dbReference type="Proteomes" id="UP000646053"/>
    </source>
</evidence>
<feature type="domain" description="Glycosyltransferase subfamily 4-like N-terminal" evidence="1">
    <location>
        <begin position="14"/>
        <end position="177"/>
    </location>
</feature>
<evidence type="ECO:0000313" key="2">
    <source>
        <dbReference type="EMBL" id="NDJ17881.1"/>
    </source>
</evidence>
<sequence length="381" mass="42448">MNKKIAFLIRDLNYGGAQRQLVTLAKGFAQRGLEVTVFYFYADGPLAKDLQESQIPAICLEKQGRWHLFSFFWRLIRNLRSIRPDVLHAYLGESNLMALFLKPLFPTTQIVWGIRESNTDPDLYGWVGRLLSQLECRLSRFADLIIVNSQAGQTYHVTQGYAADKMVVIPNGIDIDRFQPNPSLGTAFREKWNIPQDTILIGLVGRLAPMKDHPTFLQAASLLHQEQQDVRFVCIGTGPEEYAQELYQLTDELGLSETVIWTGGQADMPTAYNALNIAVSSSCYGEGFANAIGEAMACGVPCIVTDVGDSAWLVGNSAIVVPLQDPEALKTAMVDLIEKINRHECSFAPIRHRIVTQFSVPQLVQNTENVLLNLSHATSSY</sequence>
<evidence type="ECO:0000259" key="1">
    <source>
        <dbReference type="Pfam" id="PF13439"/>
    </source>
</evidence>
<dbReference type="RefSeq" id="WP_162423398.1">
    <property type="nucleotide sequence ID" value="NZ_WVIE01000011.1"/>
</dbReference>
<dbReference type="SUPFAM" id="SSF53756">
    <property type="entry name" value="UDP-Glycosyltransferase/glycogen phosphorylase"/>
    <property type="match status" value="1"/>
</dbReference>
<dbReference type="AlphaFoldDB" id="A0A8J7Z480"/>
<keyword evidence="3" id="KW-1185">Reference proteome</keyword>
<dbReference type="Gene3D" id="3.40.50.2000">
    <property type="entry name" value="Glycogen Phosphorylase B"/>
    <property type="match status" value="2"/>
</dbReference>
<dbReference type="Pfam" id="PF13692">
    <property type="entry name" value="Glyco_trans_1_4"/>
    <property type="match status" value="1"/>
</dbReference>
<dbReference type="Pfam" id="PF13439">
    <property type="entry name" value="Glyco_transf_4"/>
    <property type="match status" value="1"/>
</dbReference>